<accession>A0A934QX50</accession>
<keyword evidence="2" id="KW-1185">Reference proteome</keyword>
<dbReference type="InterPro" id="IPR027417">
    <property type="entry name" value="P-loop_NTPase"/>
</dbReference>
<dbReference type="Pfam" id="PF13671">
    <property type="entry name" value="AAA_33"/>
    <property type="match status" value="1"/>
</dbReference>
<evidence type="ECO:0000313" key="1">
    <source>
        <dbReference type="EMBL" id="MBK1788280.1"/>
    </source>
</evidence>
<reference evidence="1" key="1">
    <citation type="submission" date="2020-12" db="EMBL/GenBank/DDBJ databases">
        <title>Prauserella sp. ASG 168, a novel actinomycete isolated from cave rock.</title>
        <authorList>
            <person name="Suriyachadkun C."/>
        </authorList>
    </citation>
    <scope>NUCLEOTIDE SEQUENCE</scope>
    <source>
        <strain evidence="1">ASG 168</strain>
    </source>
</reference>
<evidence type="ECO:0000313" key="2">
    <source>
        <dbReference type="Proteomes" id="UP000635245"/>
    </source>
</evidence>
<dbReference type="PANTHER" id="PTHR43883:SF1">
    <property type="entry name" value="GLUCONOKINASE"/>
    <property type="match status" value="1"/>
</dbReference>
<gene>
    <name evidence="1" type="ORF">JHE00_28450</name>
</gene>
<sequence>MATRPRRDVSVRERARALAEDHAAAPTGTANLWSATRERWRAARERRRVRSPETDRLAREFLAGRRPLFAQRATTGRVIADEREGWADALDVAARAAAERPGDAAALLAAYLECAHDTAATTLGHHFLAWHLDASGHVDRAARHLRLATVRLVLVGGMPGSGKSTLSSALGPRLGASVLSKHSQAHPDWSYQELLRRAAVELGLGRPVVLDASWMSPEHRIAASNLAHDTHSTLVSLCCWAPKATTTRRGGPHSEPCTQAEAHINPWPGASTVNTAGSPADSLTQALDLVEPFRNHPG</sequence>
<organism evidence="1 2">
    <name type="scientific">Prauserella cavernicola</name>
    <dbReference type="NCBI Taxonomy" id="2800127"/>
    <lineage>
        <taxon>Bacteria</taxon>
        <taxon>Bacillati</taxon>
        <taxon>Actinomycetota</taxon>
        <taxon>Actinomycetes</taxon>
        <taxon>Pseudonocardiales</taxon>
        <taxon>Pseudonocardiaceae</taxon>
        <taxon>Prauserella</taxon>
    </lineage>
</organism>
<dbReference type="EMBL" id="JAENJH010000009">
    <property type="protein sequence ID" value="MBK1788280.1"/>
    <property type="molecule type" value="Genomic_DNA"/>
</dbReference>
<dbReference type="RefSeq" id="WP_200323954.1">
    <property type="nucleotide sequence ID" value="NZ_JAENJH010000009.1"/>
</dbReference>
<comment type="caution">
    <text evidence="1">The sequence shown here is derived from an EMBL/GenBank/DDBJ whole genome shotgun (WGS) entry which is preliminary data.</text>
</comment>
<dbReference type="SUPFAM" id="SSF52540">
    <property type="entry name" value="P-loop containing nucleoside triphosphate hydrolases"/>
    <property type="match status" value="1"/>
</dbReference>
<dbReference type="InterPro" id="IPR052732">
    <property type="entry name" value="Cell-binding_unc_protein"/>
</dbReference>
<dbReference type="PANTHER" id="PTHR43883">
    <property type="entry name" value="SLR0207 PROTEIN"/>
    <property type="match status" value="1"/>
</dbReference>
<dbReference type="Gene3D" id="3.40.50.300">
    <property type="entry name" value="P-loop containing nucleotide triphosphate hydrolases"/>
    <property type="match status" value="1"/>
</dbReference>
<protein>
    <submittedName>
        <fullName evidence="1">AAA family ATPase</fullName>
    </submittedName>
</protein>
<name>A0A934QX50_9PSEU</name>
<dbReference type="AlphaFoldDB" id="A0A934QX50"/>
<proteinExistence type="predicted"/>
<dbReference type="Proteomes" id="UP000635245">
    <property type="component" value="Unassembled WGS sequence"/>
</dbReference>